<dbReference type="RefSeq" id="WP_024923375.1">
    <property type="nucleotide sequence ID" value="NZ_MDEO01000036.1"/>
</dbReference>
<evidence type="ECO:0000313" key="3">
    <source>
        <dbReference type="Proteomes" id="UP000094412"/>
    </source>
</evidence>
<dbReference type="Gene3D" id="3.30.70.1230">
    <property type="entry name" value="Nucleotide cyclase"/>
    <property type="match status" value="1"/>
</dbReference>
<dbReference type="InterPro" id="IPR029787">
    <property type="entry name" value="Nucleotide_cyclase"/>
</dbReference>
<dbReference type="SUPFAM" id="SSF55073">
    <property type="entry name" value="Nucleotide cyclase"/>
    <property type="match status" value="1"/>
</dbReference>
<dbReference type="GO" id="GO:0004016">
    <property type="term" value="F:adenylate cyclase activity"/>
    <property type="evidence" value="ECO:0007669"/>
    <property type="project" value="UniProtKB-ARBA"/>
</dbReference>
<reference evidence="2 3" key="1">
    <citation type="submission" date="2016-08" db="EMBL/GenBank/DDBJ databases">
        <title>Whole genome sequence of Mesorhizobium sp. strain UASWS1009 isolated from industrial sewage.</title>
        <authorList>
            <person name="Crovadore J."/>
            <person name="Calmin G."/>
            <person name="Chablais R."/>
            <person name="Cochard B."/>
            <person name="Lefort F."/>
        </authorList>
    </citation>
    <scope>NUCLEOTIDE SEQUENCE [LARGE SCALE GENOMIC DNA]</scope>
    <source>
        <strain evidence="2 3">UASWS1009</strain>
    </source>
</reference>
<dbReference type="InterPro" id="IPR050697">
    <property type="entry name" value="Adenylyl/Guanylyl_Cyclase_3/4"/>
</dbReference>
<gene>
    <name evidence="2" type="ORF">QV13_26065</name>
</gene>
<dbReference type="InterPro" id="IPR011990">
    <property type="entry name" value="TPR-like_helical_dom_sf"/>
</dbReference>
<dbReference type="InterPro" id="IPR001054">
    <property type="entry name" value="A/G_cyclase"/>
</dbReference>
<dbReference type="PANTHER" id="PTHR43081:SF19">
    <property type="entry name" value="PH-SENSITIVE ADENYLATE CYCLASE RV1264"/>
    <property type="match status" value="1"/>
</dbReference>
<comment type="caution">
    <text evidence="2">The sequence shown here is derived from an EMBL/GenBank/DDBJ whole genome shotgun (WGS) entry which is preliminary data.</text>
</comment>
<dbReference type="Pfam" id="PF00211">
    <property type="entry name" value="Guanylate_cyc"/>
    <property type="match status" value="1"/>
</dbReference>
<dbReference type="Gene3D" id="3.40.50.10610">
    <property type="entry name" value="ABC-type transport auxiliary lipoprotein component"/>
    <property type="match status" value="1"/>
</dbReference>
<dbReference type="GO" id="GO:0006171">
    <property type="term" value="P:cAMP biosynthetic process"/>
    <property type="evidence" value="ECO:0007669"/>
    <property type="project" value="TreeGrafter"/>
</dbReference>
<dbReference type="Proteomes" id="UP000094412">
    <property type="component" value="Unassembled WGS sequence"/>
</dbReference>
<name>A0A1C2DE59_9HYPH</name>
<evidence type="ECO:0000313" key="2">
    <source>
        <dbReference type="EMBL" id="OCX13020.1"/>
    </source>
</evidence>
<proteinExistence type="predicted"/>
<dbReference type="CDD" id="cd07302">
    <property type="entry name" value="CHD"/>
    <property type="match status" value="1"/>
</dbReference>
<keyword evidence="3" id="KW-1185">Reference proteome</keyword>
<feature type="domain" description="Guanylate cyclase" evidence="1">
    <location>
        <begin position="12"/>
        <end position="126"/>
    </location>
</feature>
<dbReference type="GO" id="GO:0035556">
    <property type="term" value="P:intracellular signal transduction"/>
    <property type="evidence" value="ECO:0007669"/>
    <property type="project" value="InterPro"/>
</dbReference>
<evidence type="ECO:0000259" key="1">
    <source>
        <dbReference type="PROSITE" id="PS50125"/>
    </source>
</evidence>
<organism evidence="2 3">
    <name type="scientific">Mesorhizobium hungaricum</name>
    <dbReference type="NCBI Taxonomy" id="1566387"/>
    <lineage>
        <taxon>Bacteria</taxon>
        <taxon>Pseudomonadati</taxon>
        <taxon>Pseudomonadota</taxon>
        <taxon>Alphaproteobacteria</taxon>
        <taxon>Hyphomicrobiales</taxon>
        <taxon>Phyllobacteriaceae</taxon>
        <taxon>Mesorhizobium</taxon>
    </lineage>
</organism>
<sequence>MVDHQATRQLSTICAIDAVGFSRLMNENQETAVAIFQERRSAISETVAEFGGRVFGAAGDSMMAEFGSPVEALRASLETQARVEKLNASVAEQLRMPFRIGIATGVVIFDEGGIFGDCVNVSARLQEFSPPGGVAITETTFEHVNGKLSAEFTDLGPLPLKNIALPVRILIANPAATQAPPAAFAQARSSHVQQILANAGHLQPAIAVLPFQNASQDRSTDYLADGIVDDIIHGLAATRSLPVIARDSSFQFRDQWLGMAAIGKLLGARYLVTGSIASSDRRIRLNSSLIDSSNGRVVWSGRFERDLEHVIKLQDDLGGEIVSTLEREVDRVEQVRTFQIPWERLETWQLVRRGRWHMQRRTKEDMDAALKLFQQAFDEDPNSSAVLNELAWWYFWRAWLNFGNVDDLERVSDFAQRALLVDSQDARPYTFLGFVEILRGRPYLALDFLQQALHYNPSFVPANLGAGSAQLLLSRPDDAIPILKRADRLSPFDTYRFHSLGELAVAYTLIEDWPAVIAVAERSLALAQEYFYPRFLKIGALARSGQIEAARAELAIFGVRHPKFRRGWIEWVPFADKSVNRRMLENFDAAG</sequence>
<accession>A0A1C2DE59</accession>
<dbReference type="InterPro" id="IPR019734">
    <property type="entry name" value="TPR_rpt"/>
</dbReference>
<dbReference type="PROSITE" id="PS50125">
    <property type="entry name" value="GUANYLATE_CYCLASE_2"/>
    <property type="match status" value="1"/>
</dbReference>
<dbReference type="Gene3D" id="1.25.40.10">
    <property type="entry name" value="Tetratricopeptide repeat domain"/>
    <property type="match status" value="1"/>
</dbReference>
<dbReference type="PANTHER" id="PTHR43081">
    <property type="entry name" value="ADENYLATE CYCLASE, TERMINAL-DIFFERENTIATION SPECIFIC-RELATED"/>
    <property type="match status" value="1"/>
</dbReference>
<dbReference type="AlphaFoldDB" id="A0A1C2DE59"/>
<dbReference type="STRING" id="1566387.QV13_26065"/>
<dbReference type="SMART" id="SM00028">
    <property type="entry name" value="TPR"/>
    <property type="match status" value="3"/>
</dbReference>
<protein>
    <submittedName>
        <fullName evidence="2">Adenylate cyclase</fullName>
    </submittedName>
</protein>
<dbReference type="SUPFAM" id="SSF48452">
    <property type="entry name" value="TPR-like"/>
    <property type="match status" value="1"/>
</dbReference>
<dbReference type="OrthoDB" id="9807521at2"/>
<dbReference type="EMBL" id="MDEO01000036">
    <property type="protein sequence ID" value="OCX13020.1"/>
    <property type="molecule type" value="Genomic_DNA"/>
</dbReference>